<dbReference type="VEuPathDB" id="TrichDB:TVAG_397090"/>
<dbReference type="InParanoid" id="A2DX96"/>
<accession>A2DX96</accession>
<organism evidence="2 3">
    <name type="scientific">Trichomonas vaginalis (strain ATCC PRA-98 / G3)</name>
    <dbReference type="NCBI Taxonomy" id="412133"/>
    <lineage>
        <taxon>Eukaryota</taxon>
        <taxon>Metamonada</taxon>
        <taxon>Parabasalia</taxon>
        <taxon>Trichomonadida</taxon>
        <taxon>Trichomonadidae</taxon>
        <taxon>Trichomonas</taxon>
    </lineage>
</organism>
<feature type="compositionally biased region" description="Pro residues" evidence="1">
    <location>
        <begin position="564"/>
        <end position="584"/>
    </location>
</feature>
<dbReference type="GO" id="GO:0051015">
    <property type="term" value="F:actin filament binding"/>
    <property type="evidence" value="ECO:0000318"/>
    <property type="project" value="GO_Central"/>
</dbReference>
<gene>
    <name evidence="2" type="ORF">TVAG_397090</name>
</gene>
<protein>
    <submittedName>
        <fullName evidence="2">Uncharacterized protein</fullName>
    </submittedName>
</protein>
<keyword evidence="3" id="KW-1185">Reference proteome</keyword>
<feature type="compositionally biased region" description="Acidic residues" evidence="1">
    <location>
        <begin position="494"/>
        <end position="504"/>
    </location>
</feature>
<proteinExistence type="predicted"/>
<feature type="compositionally biased region" description="Low complexity" evidence="1">
    <location>
        <begin position="554"/>
        <end position="563"/>
    </location>
</feature>
<feature type="compositionally biased region" description="Low complexity" evidence="1">
    <location>
        <begin position="417"/>
        <end position="431"/>
    </location>
</feature>
<feature type="region of interest" description="Disordered" evidence="1">
    <location>
        <begin position="400"/>
        <end position="612"/>
    </location>
</feature>
<reference evidence="2" key="1">
    <citation type="submission" date="2006-10" db="EMBL/GenBank/DDBJ databases">
        <authorList>
            <person name="Amadeo P."/>
            <person name="Zhao Q."/>
            <person name="Wortman J."/>
            <person name="Fraser-Liggett C."/>
            <person name="Carlton J."/>
        </authorList>
    </citation>
    <scope>NUCLEOTIDE SEQUENCE</scope>
    <source>
        <strain evidence="2">G3</strain>
    </source>
</reference>
<sequence>MFDLLNQRNIYDKLNQLLASGNCTLPEFVHAPQVTKAILTHQGGIISYVEQNFNELVVAALNTDQKLTPEEQHLYDLVLRAYAERTAAQTMKNKEFINHILSLASDVNTPRTTLLCIAEIFASIFKNQSDQTIYSLTEYENFFESLLPNIDYTPIFDILRSLSAISSRAMTYYLDKINMPQTLFDKLVETQNYRIGIILANVCSAANHKSHSIINFCNEKTLDKILTMAVESEDVTFSCSCLKVLFSLLLQIEFVDASFDDDDEPQQNPLVALEKFFIDNFERFIKFVMDDREFTANKGLASQIIVRLIPFMEQPPEICDELIIKLFNMTIANPTKSMIHNALLSIFEALKLSDYKFDNFEKTCDAKITIAKLFRQRHFSLANYWAQLHRIADALNSNDESDKTLESTETDVSGEGSNYSDSDNDNSSINDPYPTRVTGIPQEQENVYSESSSDSDDEDKKNDKVEEVKEIHLSGSDDEKKSDEEKPETNEKEDKDEEEEDEGSDSSSDSTEAISFIKPPPIPVIPLTIDVTPAPKKDSSDEEEEEERPRQRSPRSPVGKTINLPPPPNKPFVFGPPPPVPVIPTGPIYESKKLPPRPTSPPPPTEEELADPWGTFIRGQFKQMSDIMIEDYGGKVPGGDSDLFFDLGTSDDDDF</sequence>
<evidence type="ECO:0000256" key="1">
    <source>
        <dbReference type="SAM" id="MobiDB-lite"/>
    </source>
</evidence>
<name>A2DX96_TRIV3</name>
<dbReference type="VEuPathDB" id="TrichDB:TVAGG3_0673220"/>
<dbReference type="Proteomes" id="UP000001542">
    <property type="component" value="Unassembled WGS sequence"/>
</dbReference>
<dbReference type="EMBL" id="DS113262">
    <property type="protein sequence ID" value="EAY14978.1"/>
    <property type="molecule type" value="Genomic_DNA"/>
</dbReference>
<evidence type="ECO:0000313" key="2">
    <source>
        <dbReference type="EMBL" id="EAY14978.1"/>
    </source>
</evidence>
<dbReference type="KEGG" id="tva:4772978"/>
<evidence type="ECO:0000313" key="3">
    <source>
        <dbReference type="Proteomes" id="UP000001542"/>
    </source>
</evidence>
<dbReference type="RefSeq" id="XP_001327201.1">
    <property type="nucleotide sequence ID" value="XM_001327166.1"/>
</dbReference>
<dbReference type="GO" id="GO:0030036">
    <property type="term" value="P:actin cytoskeleton organization"/>
    <property type="evidence" value="ECO:0000318"/>
    <property type="project" value="GO_Central"/>
</dbReference>
<dbReference type="GO" id="GO:0005856">
    <property type="term" value="C:cytoskeleton"/>
    <property type="evidence" value="ECO:0000318"/>
    <property type="project" value="GO_Central"/>
</dbReference>
<reference evidence="2" key="2">
    <citation type="journal article" date="2007" name="Science">
        <title>Draft genome sequence of the sexually transmitted pathogen Trichomonas vaginalis.</title>
        <authorList>
            <person name="Carlton J.M."/>
            <person name="Hirt R.P."/>
            <person name="Silva J.C."/>
            <person name="Delcher A.L."/>
            <person name="Schatz M."/>
            <person name="Zhao Q."/>
            <person name="Wortman J.R."/>
            <person name="Bidwell S.L."/>
            <person name="Alsmark U.C.M."/>
            <person name="Besteiro S."/>
            <person name="Sicheritz-Ponten T."/>
            <person name="Noel C.J."/>
            <person name="Dacks J.B."/>
            <person name="Foster P.G."/>
            <person name="Simillion C."/>
            <person name="Van de Peer Y."/>
            <person name="Miranda-Saavedra D."/>
            <person name="Barton G.J."/>
            <person name="Westrop G.D."/>
            <person name="Mueller S."/>
            <person name="Dessi D."/>
            <person name="Fiori P.L."/>
            <person name="Ren Q."/>
            <person name="Paulsen I."/>
            <person name="Zhang H."/>
            <person name="Bastida-Corcuera F.D."/>
            <person name="Simoes-Barbosa A."/>
            <person name="Brown M.T."/>
            <person name="Hayes R.D."/>
            <person name="Mukherjee M."/>
            <person name="Okumura C.Y."/>
            <person name="Schneider R."/>
            <person name="Smith A.J."/>
            <person name="Vanacova S."/>
            <person name="Villalvazo M."/>
            <person name="Haas B.J."/>
            <person name="Pertea M."/>
            <person name="Feldblyum T.V."/>
            <person name="Utterback T.R."/>
            <person name="Shu C.L."/>
            <person name="Osoegawa K."/>
            <person name="de Jong P.J."/>
            <person name="Hrdy I."/>
            <person name="Horvathova L."/>
            <person name="Zubacova Z."/>
            <person name="Dolezal P."/>
            <person name="Malik S.B."/>
            <person name="Logsdon J.M. Jr."/>
            <person name="Henze K."/>
            <person name="Gupta A."/>
            <person name="Wang C.C."/>
            <person name="Dunne R.L."/>
            <person name="Upcroft J.A."/>
            <person name="Upcroft P."/>
            <person name="White O."/>
            <person name="Salzberg S.L."/>
            <person name="Tang P."/>
            <person name="Chiu C.-H."/>
            <person name="Lee Y.-S."/>
            <person name="Embley T.M."/>
            <person name="Coombs G.H."/>
            <person name="Mottram J.C."/>
            <person name="Tachezy J."/>
            <person name="Fraser-Liggett C.M."/>
            <person name="Johnson P.J."/>
        </authorList>
    </citation>
    <scope>NUCLEOTIDE SEQUENCE [LARGE SCALE GENOMIC DNA]</scope>
    <source>
        <strain evidence="2">G3</strain>
    </source>
</reference>
<dbReference type="AlphaFoldDB" id="A2DX96"/>
<dbReference type="OrthoDB" id="10653102at2759"/>
<feature type="compositionally biased region" description="Basic and acidic residues" evidence="1">
    <location>
        <begin position="458"/>
        <end position="493"/>
    </location>
</feature>